<dbReference type="WBParaSite" id="EVEC_0001301001-mRNA-1">
    <property type="protein sequence ID" value="EVEC_0001301001-mRNA-1"/>
    <property type="gene ID" value="EVEC_0001301001"/>
</dbReference>
<dbReference type="EMBL" id="UXUI01013628">
    <property type="protein sequence ID" value="VDD97421.1"/>
    <property type="molecule type" value="Genomic_DNA"/>
</dbReference>
<reference evidence="4" key="1">
    <citation type="submission" date="2017-02" db="UniProtKB">
        <authorList>
            <consortium name="WormBaseParasite"/>
        </authorList>
    </citation>
    <scope>IDENTIFICATION</scope>
</reference>
<reference evidence="2 3" key="2">
    <citation type="submission" date="2018-10" db="EMBL/GenBank/DDBJ databases">
        <authorList>
            <consortium name="Pathogen Informatics"/>
        </authorList>
    </citation>
    <scope>NUCLEOTIDE SEQUENCE [LARGE SCALE GENOMIC DNA]</scope>
</reference>
<dbReference type="STRING" id="51028.A0A0N4VPS6"/>
<name>A0A0N4VPS6_ENTVE</name>
<protein>
    <submittedName>
        <fullName evidence="4">Exportin-1/Importin-beta-like domain-containing protein</fullName>
    </submittedName>
</protein>
<dbReference type="InterPro" id="IPR056044">
    <property type="entry name" value="DUF7627"/>
</dbReference>
<dbReference type="Proteomes" id="UP000274131">
    <property type="component" value="Unassembled WGS sequence"/>
</dbReference>
<evidence type="ECO:0000259" key="1">
    <source>
        <dbReference type="Pfam" id="PF24628"/>
    </source>
</evidence>
<keyword evidence="3" id="KW-1185">Reference proteome</keyword>
<proteinExistence type="predicted"/>
<dbReference type="Pfam" id="PF24628">
    <property type="entry name" value="DUF7627"/>
    <property type="match status" value="1"/>
</dbReference>
<dbReference type="AlphaFoldDB" id="A0A0N4VPS6"/>
<evidence type="ECO:0000313" key="3">
    <source>
        <dbReference type="Proteomes" id="UP000274131"/>
    </source>
</evidence>
<evidence type="ECO:0000313" key="2">
    <source>
        <dbReference type="EMBL" id="VDD97421.1"/>
    </source>
</evidence>
<accession>A0A0N4VPS6</accession>
<dbReference type="OrthoDB" id="5820655at2759"/>
<evidence type="ECO:0000313" key="4">
    <source>
        <dbReference type="WBParaSite" id="EVEC_0001301001-mRNA-1"/>
    </source>
</evidence>
<feature type="domain" description="DUF7627" evidence="1">
    <location>
        <begin position="1"/>
        <end position="138"/>
    </location>
</feature>
<gene>
    <name evidence="2" type="ORF">EVEC_LOCUS12172</name>
</gene>
<sequence>MSSFALTPQIADEALPELVAQLLTANWPRAHARSNFESNEILFQIITQLKRWIMAITDEVFIDEEDTNMMSRCAQGLAEICSYGKRRFWLKWPELLDEIYSAAEDVLTSNTQLSRGAKSSLLKTMIHMPEWTKRDTKSTINVSTQTPSLY</sequence>
<organism evidence="4">
    <name type="scientific">Enterobius vermicularis</name>
    <name type="common">Human pinworm</name>
    <dbReference type="NCBI Taxonomy" id="51028"/>
    <lineage>
        <taxon>Eukaryota</taxon>
        <taxon>Metazoa</taxon>
        <taxon>Ecdysozoa</taxon>
        <taxon>Nematoda</taxon>
        <taxon>Chromadorea</taxon>
        <taxon>Rhabditida</taxon>
        <taxon>Spirurina</taxon>
        <taxon>Oxyuridomorpha</taxon>
        <taxon>Oxyuroidea</taxon>
        <taxon>Oxyuridae</taxon>
        <taxon>Enterobius</taxon>
    </lineage>
</organism>